<name>A0ABV0T3M6_9TELE</name>
<dbReference type="EMBL" id="JAHRIQ010017020">
    <property type="protein sequence ID" value="MEQ2226970.1"/>
    <property type="molecule type" value="Genomic_DNA"/>
</dbReference>
<organism evidence="2 3">
    <name type="scientific">Ilyodon furcidens</name>
    <name type="common">goldbreast splitfin</name>
    <dbReference type="NCBI Taxonomy" id="33524"/>
    <lineage>
        <taxon>Eukaryota</taxon>
        <taxon>Metazoa</taxon>
        <taxon>Chordata</taxon>
        <taxon>Craniata</taxon>
        <taxon>Vertebrata</taxon>
        <taxon>Euteleostomi</taxon>
        <taxon>Actinopterygii</taxon>
        <taxon>Neopterygii</taxon>
        <taxon>Teleostei</taxon>
        <taxon>Neoteleostei</taxon>
        <taxon>Acanthomorphata</taxon>
        <taxon>Ovalentaria</taxon>
        <taxon>Atherinomorphae</taxon>
        <taxon>Cyprinodontiformes</taxon>
        <taxon>Goodeidae</taxon>
        <taxon>Ilyodon</taxon>
    </lineage>
</organism>
<keyword evidence="3" id="KW-1185">Reference proteome</keyword>
<proteinExistence type="predicted"/>
<evidence type="ECO:0000259" key="1">
    <source>
        <dbReference type="Pfam" id="PF17921"/>
    </source>
</evidence>
<dbReference type="Gene3D" id="1.10.340.70">
    <property type="match status" value="1"/>
</dbReference>
<dbReference type="Proteomes" id="UP001482620">
    <property type="component" value="Unassembled WGS sequence"/>
</dbReference>
<dbReference type="InterPro" id="IPR041588">
    <property type="entry name" value="Integrase_H2C2"/>
</dbReference>
<dbReference type="Pfam" id="PF17921">
    <property type="entry name" value="Integrase_H2C2"/>
    <property type="match status" value="1"/>
</dbReference>
<comment type="caution">
    <text evidence="2">The sequence shown here is derived from an EMBL/GenBank/DDBJ whole genome shotgun (WGS) entry which is preliminary data.</text>
</comment>
<reference evidence="2 3" key="1">
    <citation type="submission" date="2021-06" db="EMBL/GenBank/DDBJ databases">
        <authorList>
            <person name="Palmer J.M."/>
        </authorList>
    </citation>
    <scope>NUCLEOTIDE SEQUENCE [LARGE SCALE GENOMIC DNA]</scope>
    <source>
        <strain evidence="3">if_2019</strain>
        <tissue evidence="2">Muscle</tissue>
    </source>
</reference>
<accession>A0ABV0T3M6</accession>
<protein>
    <recommendedName>
        <fullName evidence="1">Integrase zinc-binding domain-containing protein</fullName>
    </recommendedName>
</protein>
<evidence type="ECO:0000313" key="2">
    <source>
        <dbReference type="EMBL" id="MEQ2226970.1"/>
    </source>
</evidence>
<evidence type="ECO:0000313" key="3">
    <source>
        <dbReference type="Proteomes" id="UP001482620"/>
    </source>
</evidence>
<sequence>MRQTAIQEAHGVGQLCPAQMLKNLEHWWHPYLKDMVKDYVKTCVVCTQFNVKLTVRPEVGVRAGKAEDPRMQTCRKQRSVVTKDLINKTYFSGKTDMGRLARQAWHEQQT</sequence>
<gene>
    <name evidence="2" type="ORF">ILYODFUR_032822</name>
</gene>
<feature type="domain" description="Integrase zinc-binding" evidence="1">
    <location>
        <begin position="1"/>
        <end position="51"/>
    </location>
</feature>